<organism evidence="2 5">
    <name type="scientific">Yersinia pekkanenii</name>
    <dbReference type="NCBI Taxonomy" id="1288385"/>
    <lineage>
        <taxon>Bacteria</taxon>
        <taxon>Pseudomonadati</taxon>
        <taxon>Pseudomonadota</taxon>
        <taxon>Gammaproteobacteria</taxon>
        <taxon>Enterobacterales</taxon>
        <taxon>Yersiniaceae</taxon>
        <taxon>Yersinia</taxon>
    </lineage>
</organism>
<evidence type="ECO:0000313" key="3">
    <source>
        <dbReference type="EMBL" id="CRY65099.1"/>
    </source>
</evidence>
<keyword evidence="4" id="KW-1185">Reference proteome</keyword>
<proteinExistence type="predicted"/>
<dbReference type="GO" id="GO:0005829">
    <property type="term" value="C:cytosol"/>
    <property type="evidence" value="ECO:0007669"/>
    <property type="project" value="TreeGrafter"/>
</dbReference>
<accession>A0A0T9Q740</accession>
<evidence type="ECO:0000256" key="1">
    <source>
        <dbReference type="ARBA" id="ARBA00022723"/>
    </source>
</evidence>
<dbReference type="AlphaFoldDB" id="A0A0T9Q740"/>
<dbReference type="PANTHER" id="PTHR10000:SF8">
    <property type="entry name" value="HAD SUPERFAMILY HYDROLASE-LIKE, TYPE 3"/>
    <property type="match status" value="1"/>
</dbReference>
<dbReference type="Pfam" id="PF08282">
    <property type="entry name" value="Hydrolase_3"/>
    <property type="match status" value="2"/>
</dbReference>
<dbReference type="Gene3D" id="3.40.50.1000">
    <property type="entry name" value="HAD superfamily/HAD-like"/>
    <property type="match status" value="2"/>
</dbReference>
<dbReference type="Proteomes" id="UP000044625">
    <property type="component" value="Unassembled WGS sequence"/>
</dbReference>
<dbReference type="STRING" id="1288385.ERS137968_01081"/>
<name>A0A0T9Q740_9GAMM</name>
<sequence length="116" mass="12948">MVHNQGTVVLCSARPVDTIAAVIRNTKLERLIRYFISFNGAWVYDAVIKQDIIFTPLNGRDIMKMTDALLVNKLPEHLCQYLNISSQSVVSIGDQDNDISMFQFSAVGVAMANARE</sequence>
<dbReference type="InterPro" id="IPR023214">
    <property type="entry name" value="HAD_sf"/>
</dbReference>
<keyword evidence="1" id="KW-0479">Metal-binding</keyword>
<reference evidence="5" key="1">
    <citation type="submission" date="2015-03" db="EMBL/GenBank/DDBJ databases">
        <authorList>
            <consortium name="Pathogen Informatics"/>
        </authorList>
    </citation>
    <scope>NUCLEOTIDE SEQUENCE [LARGE SCALE GENOMIC DNA]</scope>
    <source>
        <strain evidence="5">A125KOH2</strain>
    </source>
</reference>
<dbReference type="EMBL" id="CWJL01000004">
    <property type="protein sequence ID" value="CRY65099.1"/>
    <property type="molecule type" value="Genomic_DNA"/>
</dbReference>
<dbReference type="EMBL" id="CQAZ01000023">
    <property type="protein sequence ID" value="CNH98724.1"/>
    <property type="molecule type" value="Genomic_DNA"/>
</dbReference>
<dbReference type="Proteomes" id="UP000045840">
    <property type="component" value="Unassembled WGS sequence"/>
</dbReference>
<dbReference type="GO" id="GO:0016791">
    <property type="term" value="F:phosphatase activity"/>
    <property type="evidence" value="ECO:0007669"/>
    <property type="project" value="TreeGrafter"/>
</dbReference>
<protein>
    <submittedName>
        <fullName evidence="2 3">Haloacid dehalogenase-like hydrolase</fullName>
    </submittedName>
</protein>
<evidence type="ECO:0000313" key="2">
    <source>
        <dbReference type="EMBL" id="CNH98724.1"/>
    </source>
</evidence>
<gene>
    <name evidence="2" type="ORF">ERS008529_02726</name>
    <name evidence="3" type="ORF">ERS137968_01081</name>
</gene>
<reference evidence="2" key="2">
    <citation type="submission" date="2015-03" db="EMBL/GenBank/DDBJ databases">
        <authorList>
            <person name="Murphy D."/>
        </authorList>
    </citation>
    <scope>NUCLEOTIDE SEQUENCE [LARGE SCALE GENOMIC DNA]</scope>
    <source>
        <strain evidence="2">A125KOH2</strain>
    </source>
</reference>
<dbReference type="GO" id="GO:0000287">
    <property type="term" value="F:magnesium ion binding"/>
    <property type="evidence" value="ECO:0007669"/>
    <property type="project" value="TreeGrafter"/>
</dbReference>
<reference evidence="3 4" key="3">
    <citation type="submission" date="2015-03" db="EMBL/GenBank/DDBJ databases">
        <authorList>
            <consortium name="Pathogen Informatics"/>
            <person name="Murphy D."/>
        </authorList>
    </citation>
    <scope>NUCLEOTIDE SEQUENCE [LARGE SCALE GENOMIC DNA]</scope>
    <source>
        <strain evidence="4">type strain: CIP110230</strain>
        <strain evidence="3">Type strain: CIP110230</strain>
    </source>
</reference>
<evidence type="ECO:0000313" key="4">
    <source>
        <dbReference type="Proteomes" id="UP000044625"/>
    </source>
</evidence>
<dbReference type="PANTHER" id="PTHR10000">
    <property type="entry name" value="PHOSPHOSERINE PHOSPHATASE"/>
    <property type="match status" value="1"/>
</dbReference>
<dbReference type="Gene3D" id="3.30.1240.10">
    <property type="match status" value="1"/>
</dbReference>
<keyword evidence="2" id="KW-0378">Hydrolase</keyword>
<evidence type="ECO:0000313" key="5">
    <source>
        <dbReference type="Proteomes" id="UP000045840"/>
    </source>
</evidence>
<dbReference type="InterPro" id="IPR036412">
    <property type="entry name" value="HAD-like_sf"/>
</dbReference>
<dbReference type="SUPFAM" id="SSF56784">
    <property type="entry name" value="HAD-like"/>
    <property type="match status" value="1"/>
</dbReference>